<name>A0A2S4L7K3_9HYPO</name>
<dbReference type="AlphaFoldDB" id="A0A2S4L7K3"/>
<dbReference type="Proteomes" id="UP000237481">
    <property type="component" value="Unassembled WGS sequence"/>
</dbReference>
<protein>
    <submittedName>
        <fullName evidence="1">Uncharacterized protein</fullName>
    </submittedName>
</protein>
<dbReference type="EMBL" id="PKSG01000146">
    <property type="protein sequence ID" value="POR38381.1"/>
    <property type="molecule type" value="Genomic_DNA"/>
</dbReference>
<evidence type="ECO:0000313" key="1">
    <source>
        <dbReference type="EMBL" id="POR38381.1"/>
    </source>
</evidence>
<evidence type="ECO:0000313" key="2">
    <source>
        <dbReference type="Proteomes" id="UP000237481"/>
    </source>
</evidence>
<dbReference type="OrthoDB" id="4358740at2759"/>
<keyword evidence="2" id="KW-1185">Reference proteome</keyword>
<accession>A0A2S4L7K3</accession>
<organism evidence="1 2">
    <name type="scientific">Tolypocladium paradoxum</name>
    <dbReference type="NCBI Taxonomy" id="94208"/>
    <lineage>
        <taxon>Eukaryota</taxon>
        <taxon>Fungi</taxon>
        <taxon>Dikarya</taxon>
        <taxon>Ascomycota</taxon>
        <taxon>Pezizomycotina</taxon>
        <taxon>Sordariomycetes</taxon>
        <taxon>Hypocreomycetidae</taxon>
        <taxon>Hypocreales</taxon>
        <taxon>Ophiocordycipitaceae</taxon>
        <taxon>Tolypocladium</taxon>
    </lineage>
</organism>
<sequence length="162" mass="18351">MDKTKTKKNARRVLIDVSPRSRHWTDAWIASEQVVAVALRAIQDKVSDKVPFDTDTEHDCRLLAIERWNNRTHIVCDIFHDTYDPDAAHLPGQNSLPVIMVSLGKTETVCASSPVGKTVNDAIRKLHDSFGWGSRPPFKVDHADGKVPYYANPRSLVYEERE</sequence>
<comment type="caution">
    <text evidence="1">The sequence shown here is derived from an EMBL/GenBank/DDBJ whole genome shotgun (WGS) entry which is preliminary data.</text>
</comment>
<dbReference type="STRING" id="94208.A0A2S4L7K3"/>
<proteinExistence type="predicted"/>
<gene>
    <name evidence="1" type="ORF">TPAR_01432</name>
</gene>
<reference evidence="1 2" key="1">
    <citation type="submission" date="2018-01" db="EMBL/GenBank/DDBJ databases">
        <title>Harnessing the power of phylogenomics to disentangle the directionality and signatures of interkingdom host jumping in the parasitic fungal genus Tolypocladium.</title>
        <authorList>
            <person name="Quandt C.A."/>
            <person name="Patterson W."/>
            <person name="Spatafora J.W."/>
        </authorList>
    </citation>
    <scope>NUCLEOTIDE SEQUENCE [LARGE SCALE GENOMIC DNA]</scope>
    <source>
        <strain evidence="1 2">NRBC 100945</strain>
    </source>
</reference>